<organism evidence="1 2">
    <name type="scientific">Elsinoe batatas</name>
    <dbReference type="NCBI Taxonomy" id="2601811"/>
    <lineage>
        <taxon>Eukaryota</taxon>
        <taxon>Fungi</taxon>
        <taxon>Dikarya</taxon>
        <taxon>Ascomycota</taxon>
        <taxon>Pezizomycotina</taxon>
        <taxon>Dothideomycetes</taxon>
        <taxon>Dothideomycetidae</taxon>
        <taxon>Myriangiales</taxon>
        <taxon>Elsinoaceae</taxon>
        <taxon>Elsinoe</taxon>
    </lineage>
</organism>
<dbReference type="EMBL" id="JAESVG020000007">
    <property type="protein sequence ID" value="KAG8625735.1"/>
    <property type="molecule type" value="Genomic_DNA"/>
</dbReference>
<reference evidence="1" key="1">
    <citation type="submission" date="2021-07" db="EMBL/GenBank/DDBJ databases">
        <title>Elsinoe batatas strain:CRI-CJ2 Genome sequencing and assembly.</title>
        <authorList>
            <person name="Huang L."/>
        </authorList>
    </citation>
    <scope>NUCLEOTIDE SEQUENCE</scope>
    <source>
        <strain evidence="1">CRI-CJ2</strain>
    </source>
</reference>
<comment type="caution">
    <text evidence="1">The sequence shown here is derived from an EMBL/GenBank/DDBJ whole genome shotgun (WGS) entry which is preliminary data.</text>
</comment>
<evidence type="ECO:0000313" key="2">
    <source>
        <dbReference type="Proteomes" id="UP000809789"/>
    </source>
</evidence>
<gene>
    <name evidence="1" type="ORF">KVT40_006136</name>
</gene>
<dbReference type="Proteomes" id="UP000809789">
    <property type="component" value="Unassembled WGS sequence"/>
</dbReference>
<sequence>MPIIAAAPIIPAAIKVNALERLDPQESPNLYFGGSGSNGTEQVVQVSLTFTDPAVVLDYSNRLELECDANGLQIKFADHAAYKRAAEQWIGKNVTLLARGLDCSGGSGNRKRQYGPSINWAAWQTSTFPTYPSSSNSITVQGQGQDAYAAADTIEFGLSVDRSKAITFGPPVDSKLFSIGWPVGGVCSKDGRSALVTTPWGYGARLDSFSSSAPDTTILNGGKTVGYIKTLVSKLKLFLASDLRNSPGNSFNLYSLNTCVTSKIEYGITLGQWDGTLQTVLGIDALLPAISKFKGNLFNVTGSPFVVKDLLTVTPFYQMDVDADLNATNVGQMVFTQNTNYNWVTRGGVQANVQTSTFFGNRGSNGSVSNLVPPIVTSGSQLWGDIALQGRIKIPATFGLRFEVLGQSTELIYRTTSDISLTGNRIEIRRGHLQLICYFDALINVCSTVDHLRSQDTNDYALYIILPAD</sequence>
<evidence type="ECO:0000313" key="1">
    <source>
        <dbReference type="EMBL" id="KAG8625735.1"/>
    </source>
</evidence>
<keyword evidence="2" id="KW-1185">Reference proteome</keyword>
<accession>A0A8K0L1H7</accession>
<dbReference type="AlphaFoldDB" id="A0A8K0L1H7"/>
<proteinExistence type="predicted"/>
<protein>
    <submittedName>
        <fullName evidence="1">Uncharacterized protein</fullName>
    </submittedName>
</protein>
<name>A0A8K0L1H7_9PEZI</name>